<dbReference type="InterPro" id="IPR007197">
    <property type="entry name" value="rSAM"/>
</dbReference>
<comment type="similarity">
    <text evidence="3 15">Belongs to the anaerobic coproporphyrinogen-III oxidase family.</text>
</comment>
<keyword evidence="12 15" id="KW-0627">Porphyrin biosynthesis</keyword>
<dbReference type="InterPro" id="IPR034505">
    <property type="entry name" value="Coproporphyrinogen-III_oxidase"/>
</dbReference>
<dbReference type="SUPFAM" id="SSF102114">
    <property type="entry name" value="Radical SAM enzymes"/>
    <property type="match status" value="1"/>
</dbReference>
<feature type="binding site" evidence="17">
    <location>
        <position position="66"/>
    </location>
    <ligand>
        <name>[4Fe-4S] cluster</name>
        <dbReference type="ChEBI" id="CHEBI:49883"/>
        <note>4Fe-4S-S-AdoMet</note>
    </ligand>
</feature>
<keyword evidence="8 15" id="KW-0479">Metal-binding</keyword>
<feature type="binding site" evidence="16">
    <location>
        <begin position="114"/>
        <end position="115"/>
    </location>
    <ligand>
        <name>S-adenosyl-L-methionine</name>
        <dbReference type="ChEBI" id="CHEBI:59789"/>
        <label>2</label>
    </ligand>
</feature>
<dbReference type="Gene3D" id="3.80.30.20">
    <property type="entry name" value="tm_1862 like domain"/>
    <property type="match status" value="1"/>
</dbReference>
<keyword evidence="10 15" id="KW-0408">Iron</keyword>
<feature type="binding site" evidence="16">
    <location>
        <position position="113"/>
    </location>
    <ligand>
        <name>S-adenosyl-L-methionine</name>
        <dbReference type="ChEBI" id="CHEBI:59789"/>
        <label>1</label>
    </ligand>
</feature>
<evidence type="ECO:0000256" key="6">
    <source>
        <dbReference type="ARBA" id="ARBA00022490"/>
    </source>
</evidence>
<dbReference type="CDD" id="cd01335">
    <property type="entry name" value="Radical_SAM"/>
    <property type="match status" value="1"/>
</dbReference>
<evidence type="ECO:0000256" key="4">
    <source>
        <dbReference type="ARBA" id="ARBA00011245"/>
    </source>
</evidence>
<dbReference type="OrthoDB" id="9808022at2"/>
<dbReference type="SFLD" id="SFLDG01082">
    <property type="entry name" value="B12-binding_domain_containing"/>
    <property type="match status" value="1"/>
</dbReference>
<dbReference type="Proteomes" id="UP000321635">
    <property type="component" value="Unassembled WGS sequence"/>
</dbReference>
<dbReference type="SFLD" id="SFLDG01065">
    <property type="entry name" value="anaerobic_coproporphyrinogen-I"/>
    <property type="match status" value="1"/>
</dbReference>
<feature type="binding site" evidence="16">
    <location>
        <begin position="65"/>
        <end position="67"/>
    </location>
    <ligand>
        <name>S-adenosyl-L-methionine</name>
        <dbReference type="ChEBI" id="CHEBI:59789"/>
        <label>2</label>
    </ligand>
</feature>
<protein>
    <recommendedName>
        <fullName evidence="15">Coproporphyrinogen-III oxidase</fullName>
        <ecNumber evidence="15">1.3.98.3</ecNumber>
    </recommendedName>
</protein>
<feature type="binding site" evidence="16">
    <location>
        <position position="330"/>
    </location>
    <ligand>
        <name>S-adenosyl-L-methionine</name>
        <dbReference type="ChEBI" id="CHEBI:59789"/>
        <label>1</label>
    </ligand>
</feature>
<evidence type="ECO:0000256" key="17">
    <source>
        <dbReference type="PIRSR" id="PIRSR000167-2"/>
    </source>
</evidence>
<comment type="cofactor">
    <cofactor evidence="15 17">
        <name>[4Fe-4S] cluster</name>
        <dbReference type="ChEBI" id="CHEBI:49883"/>
    </cofactor>
    <text evidence="15 17">Binds 1 [4Fe-4S] cluster. The cluster is coordinated with 3 cysteines and an exchangeable S-adenosyl-L-methionine.</text>
</comment>
<comment type="function">
    <text evidence="13">Involved in the heme biosynthesis. Catalyzes the anaerobic oxidative decarboxylation of propionate groups of rings A and B of coproporphyrinogen III to yield the vinyl groups in protoporphyrinogen IX.</text>
</comment>
<evidence type="ECO:0000256" key="14">
    <source>
        <dbReference type="ARBA" id="ARBA00048321"/>
    </source>
</evidence>
<dbReference type="NCBIfam" id="TIGR00538">
    <property type="entry name" value="hemN"/>
    <property type="match status" value="1"/>
</dbReference>
<dbReference type="PROSITE" id="PS51918">
    <property type="entry name" value="RADICAL_SAM"/>
    <property type="match status" value="1"/>
</dbReference>
<comment type="pathway">
    <text evidence="2 15">Porphyrin-containing compound metabolism; protoporphyrin-IX biosynthesis; protoporphyrinogen-IX from coproporphyrinogen-III (AdoMet route): step 1/1.</text>
</comment>
<reference evidence="19 20" key="1">
    <citation type="submission" date="2019-07" db="EMBL/GenBank/DDBJ databases">
        <title>Whole genome shotgun sequence of Acetobacter nitrogenifigens NBRC 105050.</title>
        <authorList>
            <person name="Hosoyama A."/>
            <person name="Uohara A."/>
            <person name="Ohji S."/>
            <person name="Ichikawa N."/>
        </authorList>
    </citation>
    <scope>NUCLEOTIDE SEQUENCE [LARGE SCALE GENOMIC DNA]</scope>
    <source>
        <strain evidence="19 20">NBRC 105050</strain>
    </source>
</reference>
<evidence type="ECO:0000256" key="16">
    <source>
        <dbReference type="PIRSR" id="PIRSR000167-1"/>
    </source>
</evidence>
<keyword evidence="9 15" id="KW-0560">Oxidoreductase</keyword>
<evidence type="ECO:0000256" key="5">
    <source>
        <dbReference type="ARBA" id="ARBA00022485"/>
    </source>
</evidence>
<evidence type="ECO:0000256" key="12">
    <source>
        <dbReference type="ARBA" id="ARBA00023244"/>
    </source>
</evidence>
<feature type="binding site" evidence="17">
    <location>
        <position position="63"/>
    </location>
    <ligand>
        <name>[4Fe-4S] cluster</name>
        <dbReference type="ChEBI" id="CHEBI:49883"/>
        <note>4Fe-4S-S-AdoMet</note>
    </ligand>
</feature>
<dbReference type="EC" id="1.3.98.3" evidence="15"/>
<dbReference type="GO" id="GO:0046872">
    <property type="term" value="F:metal ion binding"/>
    <property type="evidence" value="ECO:0007669"/>
    <property type="project" value="UniProtKB-KW"/>
</dbReference>
<keyword evidence="7 15" id="KW-0949">S-adenosyl-L-methionine</keyword>
<dbReference type="GO" id="GO:0051539">
    <property type="term" value="F:4 iron, 4 sulfur cluster binding"/>
    <property type="evidence" value="ECO:0007669"/>
    <property type="project" value="UniProtKB-KW"/>
</dbReference>
<evidence type="ECO:0000256" key="1">
    <source>
        <dbReference type="ARBA" id="ARBA00004496"/>
    </source>
</evidence>
<keyword evidence="6 15" id="KW-0963">Cytoplasm</keyword>
<feature type="binding site" evidence="16">
    <location>
        <position position="173"/>
    </location>
    <ligand>
        <name>S-adenosyl-L-methionine</name>
        <dbReference type="ChEBI" id="CHEBI:59789"/>
        <label>2</label>
    </ligand>
</feature>
<evidence type="ECO:0000256" key="11">
    <source>
        <dbReference type="ARBA" id="ARBA00023014"/>
    </source>
</evidence>
<comment type="caution">
    <text evidence="19">The sequence shown here is derived from an EMBL/GenBank/DDBJ whole genome shotgun (WGS) entry which is preliminary data.</text>
</comment>
<accession>A0A511X945</accession>
<evidence type="ECO:0000256" key="2">
    <source>
        <dbReference type="ARBA" id="ARBA00004785"/>
    </source>
</evidence>
<dbReference type="UniPathway" id="UPA00251">
    <property type="reaction ID" value="UER00323"/>
</dbReference>
<dbReference type="Pfam" id="PF04055">
    <property type="entry name" value="Radical_SAM"/>
    <property type="match status" value="1"/>
</dbReference>
<feature type="binding site" evidence="17">
    <location>
        <position position="59"/>
    </location>
    <ligand>
        <name>[4Fe-4S] cluster</name>
        <dbReference type="ChEBI" id="CHEBI:49883"/>
        <note>4Fe-4S-S-AdoMet</note>
    </ligand>
</feature>
<proteinExistence type="inferred from homology"/>
<feature type="binding site" evidence="16">
    <location>
        <position position="53"/>
    </location>
    <ligand>
        <name>S-adenosyl-L-methionine</name>
        <dbReference type="ChEBI" id="CHEBI:59789"/>
        <label>1</label>
    </ligand>
</feature>
<evidence type="ECO:0000256" key="7">
    <source>
        <dbReference type="ARBA" id="ARBA00022691"/>
    </source>
</evidence>
<dbReference type="InterPro" id="IPR023404">
    <property type="entry name" value="rSAM_horseshoe"/>
</dbReference>
<dbReference type="GO" id="GO:0005737">
    <property type="term" value="C:cytoplasm"/>
    <property type="evidence" value="ECO:0007669"/>
    <property type="project" value="UniProtKB-SubCell"/>
</dbReference>
<organism evidence="19 20">
    <name type="scientific">Acetobacter nitrogenifigens DSM 23921 = NBRC 105050</name>
    <dbReference type="NCBI Taxonomy" id="1120919"/>
    <lineage>
        <taxon>Bacteria</taxon>
        <taxon>Pseudomonadati</taxon>
        <taxon>Pseudomonadota</taxon>
        <taxon>Alphaproteobacteria</taxon>
        <taxon>Acetobacterales</taxon>
        <taxon>Acetobacteraceae</taxon>
        <taxon>Acetobacter</taxon>
    </lineage>
</organism>
<evidence type="ECO:0000256" key="8">
    <source>
        <dbReference type="ARBA" id="ARBA00022723"/>
    </source>
</evidence>
<dbReference type="PIRSF" id="PIRSF000167">
    <property type="entry name" value="HemN"/>
    <property type="match status" value="1"/>
</dbReference>
<dbReference type="AlphaFoldDB" id="A0A511X945"/>
<evidence type="ECO:0000313" key="20">
    <source>
        <dbReference type="Proteomes" id="UP000321635"/>
    </source>
</evidence>
<dbReference type="SFLD" id="SFLDS00029">
    <property type="entry name" value="Radical_SAM"/>
    <property type="match status" value="1"/>
</dbReference>
<evidence type="ECO:0000313" key="19">
    <source>
        <dbReference type="EMBL" id="GEN59475.1"/>
    </source>
</evidence>
<dbReference type="GO" id="GO:0006782">
    <property type="term" value="P:protoporphyrinogen IX biosynthetic process"/>
    <property type="evidence" value="ECO:0007669"/>
    <property type="project" value="UniProtKB-UniPathway"/>
</dbReference>
<dbReference type="GO" id="GO:0004109">
    <property type="term" value="F:coproporphyrinogen oxidase activity"/>
    <property type="evidence" value="ECO:0007669"/>
    <property type="project" value="InterPro"/>
</dbReference>
<evidence type="ECO:0000259" key="18">
    <source>
        <dbReference type="PROSITE" id="PS51918"/>
    </source>
</evidence>
<dbReference type="PANTHER" id="PTHR13932">
    <property type="entry name" value="COPROPORPHYRINIGEN III OXIDASE"/>
    <property type="match status" value="1"/>
</dbReference>
<dbReference type="PANTHER" id="PTHR13932:SF6">
    <property type="entry name" value="OXYGEN-INDEPENDENT COPROPORPHYRINOGEN III OXIDASE"/>
    <property type="match status" value="1"/>
</dbReference>
<evidence type="ECO:0000256" key="9">
    <source>
        <dbReference type="ARBA" id="ARBA00023002"/>
    </source>
</evidence>
<keyword evidence="20" id="KW-1185">Reference proteome</keyword>
<sequence length="450" mass="49162">MSVATADLLARYNGNLPRYTSYPTAACFTDAVGSEDVAAWLRRLPPAKPASLYFHVPFCDELCRFCGCNTSVVRSEPARRAYGELLIEELRRVVALMPQAERLLPVAHIHFGGGTPTTLPAETLQAILAEVQKLFDLKPDVEQCVELDPRHFSEAMAKNLAAMGFTRGSLGVQDIDPTVQHACGRIQSFEQTETCVAALRRAGFHSVNIDLIYGLPLQTTDGARQTADRIASLRPDRLAVFGYAHVPWKQKRQSLIKDSDLPGGAERLAQREIIDLTLRAHGYEAVGLDHYALPDDALAKAAREGSLRRNFQGYTTDEAETLLGFGASAISSFPQGYAQNVVSAAAYARELDASSSLPVARGVAFSGDDLVRRRQIERIMCGAPVDLAEGLFQREQSALDALARDGLVSVDGGRLFITEAGRPFLRHIAAVFDRYLPNGDDTTPRYAQAI</sequence>
<evidence type="ECO:0000256" key="13">
    <source>
        <dbReference type="ARBA" id="ARBA00024295"/>
    </source>
</evidence>
<evidence type="ECO:0000256" key="10">
    <source>
        <dbReference type="ARBA" id="ARBA00023004"/>
    </source>
</evidence>
<evidence type="ECO:0000256" key="15">
    <source>
        <dbReference type="PIRNR" id="PIRNR000167"/>
    </source>
</evidence>
<comment type="catalytic activity">
    <reaction evidence="14 15">
        <text>coproporphyrinogen III + 2 S-adenosyl-L-methionine = protoporphyrinogen IX + 2 5'-deoxyadenosine + 2 L-methionine + 2 CO2</text>
        <dbReference type="Rhea" id="RHEA:15425"/>
        <dbReference type="ChEBI" id="CHEBI:16526"/>
        <dbReference type="ChEBI" id="CHEBI:17319"/>
        <dbReference type="ChEBI" id="CHEBI:57307"/>
        <dbReference type="ChEBI" id="CHEBI:57309"/>
        <dbReference type="ChEBI" id="CHEBI:57844"/>
        <dbReference type="ChEBI" id="CHEBI:59789"/>
        <dbReference type="EC" id="1.3.98.3"/>
    </reaction>
</comment>
<dbReference type="InterPro" id="IPR058240">
    <property type="entry name" value="rSAM_sf"/>
</dbReference>
<dbReference type="RefSeq" id="WP_026397878.1">
    <property type="nucleotide sequence ID" value="NZ_AUBI01000006.1"/>
</dbReference>
<gene>
    <name evidence="19" type="primary">hemN_1</name>
    <name evidence="19" type="ORF">ANI02nite_13590</name>
</gene>
<comment type="subcellular location">
    <subcellularLocation>
        <location evidence="1 15">Cytoplasm</location>
    </subcellularLocation>
</comment>
<feature type="binding site" evidence="16">
    <location>
        <position position="210"/>
    </location>
    <ligand>
        <name>S-adenosyl-L-methionine</name>
        <dbReference type="ChEBI" id="CHEBI:59789"/>
        <label>2</label>
    </ligand>
</feature>
<evidence type="ECO:0000256" key="3">
    <source>
        <dbReference type="ARBA" id="ARBA00005493"/>
    </source>
</evidence>
<keyword evidence="11 15" id="KW-0411">Iron-sulfur</keyword>
<dbReference type="GO" id="GO:0051989">
    <property type="term" value="F:coproporphyrinogen dehydrogenase activity"/>
    <property type="evidence" value="ECO:0007669"/>
    <property type="project" value="UniProtKB-EC"/>
</dbReference>
<comment type="subunit">
    <text evidence="4">Monomer.</text>
</comment>
<dbReference type="InterPro" id="IPR004558">
    <property type="entry name" value="Coprogen_oxidase_HemN"/>
</dbReference>
<dbReference type="EMBL" id="BJYF01000006">
    <property type="protein sequence ID" value="GEN59475.1"/>
    <property type="molecule type" value="Genomic_DNA"/>
</dbReference>
<keyword evidence="5 15" id="KW-0004">4Fe-4S</keyword>
<feature type="binding site" evidence="16">
    <location>
        <position position="185"/>
    </location>
    <ligand>
        <name>S-adenosyl-L-methionine</name>
        <dbReference type="ChEBI" id="CHEBI:59789"/>
        <label>2</label>
    </ligand>
</feature>
<dbReference type="InterPro" id="IPR006638">
    <property type="entry name" value="Elp3/MiaA/NifB-like_rSAM"/>
</dbReference>
<feature type="binding site" evidence="16">
    <location>
        <position position="146"/>
    </location>
    <ligand>
        <name>S-adenosyl-L-methionine</name>
        <dbReference type="ChEBI" id="CHEBI:59789"/>
        <label>1</label>
    </ligand>
</feature>
<name>A0A511X945_9PROT</name>
<feature type="binding site" evidence="16">
    <location>
        <position position="244"/>
    </location>
    <ligand>
        <name>S-adenosyl-L-methionine</name>
        <dbReference type="ChEBI" id="CHEBI:59789"/>
        <label>2</label>
    </ligand>
</feature>
<dbReference type="SMART" id="SM00729">
    <property type="entry name" value="Elp3"/>
    <property type="match status" value="1"/>
</dbReference>
<dbReference type="STRING" id="1120919.GCA_000429165_01909"/>
<feature type="domain" description="Radical SAM core" evidence="18">
    <location>
        <begin position="44"/>
        <end position="284"/>
    </location>
</feature>
<dbReference type="Gene3D" id="1.10.10.920">
    <property type="match status" value="1"/>
</dbReference>